<keyword evidence="3" id="KW-1185">Reference proteome</keyword>
<feature type="transmembrane region" description="Helical" evidence="1">
    <location>
        <begin position="153"/>
        <end position="169"/>
    </location>
</feature>
<reference evidence="2" key="1">
    <citation type="submission" date="2021-01" db="EMBL/GenBank/DDBJ databases">
        <authorList>
            <person name="Zahm M."/>
            <person name="Roques C."/>
            <person name="Cabau C."/>
            <person name="Klopp C."/>
            <person name="Donnadieu C."/>
            <person name="Jouanno E."/>
            <person name="Lampietro C."/>
            <person name="Louis A."/>
            <person name="Herpin A."/>
            <person name="Echchiki A."/>
            <person name="Berthelot C."/>
            <person name="Parey E."/>
            <person name="Roest-Crollius H."/>
            <person name="Braasch I."/>
            <person name="Postlethwait J."/>
            <person name="Bobe J."/>
            <person name="Montfort J."/>
            <person name="Bouchez O."/>
            <person name="Begum T."/>
            <person name="Mejri S."/>
            <person name="Adams A."/>
            <person name="Chen W.-J."/>
            <person name="Guiguen Y."/>
        </authorList>
    </citation>
    <scope>NUCLEOTIDE SEQUENCE</scope>
    <source>
        <tissue evidence="2">Blood</tissue>
    </source>
</reference>
<comment type="caution">
    <text evidence="2">The sequence shown here is derived from an EMBL/GenBank/DDBJ whole genome shotgun (WGS) entry which is preliminary data.</text>
</comment>
<evidence type="ECO:0000313" key="2">
    <source>
        <dbReference type="EMBL" id="KAI1889645.1"/>
    </source>
</evidence>
<evidence type="ECO:0000256" key="1">
    <source>
        <dbReference type="SAM" id="Phobius"/>
    </source>
</evidence>
<accession>A0A8T3D4C2</accession>
<keyword evidence="1" id="KW-0812">Transmembrane</keyword>
<protein>
    <submittedName>
        <fullName evidence="2">Uncharacterized protein</fullName>
    </submittedName>
</protein>
<name>A0A8T3D4C2_9TELE</name>
<dbReference type="AlphaFoldDB" id="A0A8T3D4C2"/>
<keyword evidence="1" id="KW-1133">Transmembrane helix</keyword>
<evidence type="ECO:0000313" key="3">
    <source>
        <dbReference type="Proteomes" id="UP000829720"/>
    </source>
</evidence>
<dbReference type="OrthoDB" id="10544322at2759"/>
<gene>
    <name evidence="2" type="ORF">AGOR_G00165080</name>
</gene>
<dbReference type="EMBL" id="JAERUA010000015">
    <property type="protein sequence ID" value="KAI1889645.1"/>
    <property type="molecule type" value="Genomic_DNA"/>
</dbReference>
<organism evidence="2 3">
    <name type="scientific">Albula goreensis</name>
    <dbReference type="NCBI Taxonomy" id="1534307"/>
    <lineage>
        <taxon>Eukaryota</taxon>
        <taxon>Metazoa</taxon>
        <taxon>Chordata</taxon>
        <taxon>Craniata</taxon>
        <taxon>Vertebrata</taxon>
        <taxon>Euteleostomi</taxon>
        <taxon>Actinopterygii</taxon>
        <taxon>Neopterygii</taxon>
        <taxon>Teleostei</taxon>
        <taxon>Albuliformes</taxon>
        <taxon>Albulidae</taxon>
        <taxon>Albula</taxon>
    </lineage>
</organism>
<dbReference type="Proteomes" id="UP000829720">
    <property type="component" value="Unassembled WGS sequence"/>
</dbReference>
<proteinExistence type="predicted"/>
<keyword evidence="1" id="KW-0472">Membrane</keyword>
<sequence length="172" mass="18937">MCYYVQCRHHDATEEHPTLCVVDAVGGNMRIYYLGAFLCFARTGGEFLIQKFQCQVGSCYEVRGQLDPLCTSNRPTEECCILGNFAKWDSQKQADCQCEDGVTLEMNGETAEDQNGVCFEGEKSVMDLKGNRTEGANPANLTQGNNGSMNKPLGFGVIFFITSLATVIMDTL</sequence>